<dbReference type="Proteomes" id="UP000322976">
    <property type="component" value="Unassembled WGS sequence"/>
</dbReference>
<dbReference type="PROSITE" id="PS50110">
    <property type="entry name" value="RESPONSE_REGULATORY"/>
    <property type="match status" value="1"/>
</dbReference>
<dbReference type="Gene3D" id="3.40.50.2300">
    <property type="match status" value="1"/>
</dbReference>
<evidence type="ECO:0000259" key="4">
    <source>
        <dbReference type="PROSITE" id="PS50110"/>
    </source>
</evidence>
<dbReference type="InterPro" id="IPR007492">
    <property type="entry name" value="LytTR_DNA-bd_dom"/>
</dbReference>
<dbReference type="InterPro" id="IPR011006">
    <property type="entry name" value="CheY-like_superfamily"/>
</dbReference>
<dbReference type="GO" id="GO:0003677">
    <property type="term" value="F:DNA binding"/>
    <property type="evidence" value="ECO:0007669"/>
    <property type="project" value="InterPro"/>
</dbReference>
<evidence type="ECO:0000313" key="7">
    <source>
        <dbReference type="Proteomes" id="UP000322976"/>
    </source>
</evidence>
<dbReference type="PROSITE" id="PS50930">
    <property type="entry name" value="HTH_LYTTR"/>
    <property type="match status" value="1"/>
</dbReference>
<dbReference type="SMART" id="SM00850">
    <property type="entry name" value="LytTR"/>
    <property type="match status" value="1"/>
</dbReference>
<dbReference type="InterPro" id="IPR001789">
    <property type="entry name" value="Sig_transdc_resp-reg_receiver"/>
</dbReference>
<dbReference type="AlphaFoldDB" id="A0A5D8QA61"/>
<name>A0A5D8QA61_9THEO</name>
<evidence type="ECO:0000256" key="2">
    <source>
        <dbReference type="ARBA" id="ARBA00024867"/>
    </source>
</evidence>
<feature type="modified residue" description="4-aspartylphosphate" evidence="3">
    <location>
        <position position="62"/>
    </location>
</feature>
<evidence type="ECO:0000313" key="6">
    <source>
        <dbReference type="EMBL" id="TZE81019.1"/>
    </source>
</evidence>
<comment type="caution">
    <text evidence="6">The sequence shown here is derived from an EMBL/GenBank/DDBJ whole genome shotgun (WGS) entry which is preliminary data.</text>
</comment>
<gene>
    <name evidence="6" type="ORF">FWJ32_10985</name>
</gene>
<dbReference type="SMART" id="SM00448">
    <property type="entry name" value="REC"/>
    <property type="match status" value="1"/>
</dbReference>
<evidence type="ECO:0000256" key="1">
    <source>
        <dbReference type="ARBA" id="ARBA00018672"/>
    </source>
</evidence>
<dbReference type="SUPFAM" id="SSF52172">
    <property type="entry name" value="CheY-like"/>
    <property type="match status" value="1"/>
</dbReference>
<dbReference type="PANTHER" id="PTHR37299:SF1">
    <property type="entry name" value="STAGE 0 SPORULATION PROTEIN A HOMOLOG"/>
    <property type="match status" value="1"/>
</dbReference>
<dbReference type="CDD" id="cd17532">
    <property type="entry name" value="REC_LytTR_AlgR-like"/>
    <property type="match status" value="1"/>
</dbReference>
<proteinExistence type="predicted"/>
<keyword evidence="7" id="KW-1185">Reference proteome</keyword>
<dbReference type="EMBL" id="VTPS01000019">
    <property type="protein sequence ID" value="TZE81019.1"/>
    <property type="molecule type" value="Genomic_DNA"/>
</dbReference>
<feature type="domain" description="HTH LytTR-type" evidence="5">
    <location>
        <begin position="136"/>
        <end position="240"/>
    </location>
</feature>
<dbReference type="Gene3D" id="2.20.25.10">
    <property type="match status" value="1"/>
</dbReference>
<dbReference type="InterPro" id="IPR046947">
    <property type="entry name" value="LytR-like"/>
</dbReference>
<protein>
    <recommendedName>
        <fullName evidence="1">Stage 0 sporulation protein A homolog</fullName>
    </recommendedName>
</protein>
<keyword evidence="3" id="KW-0597">Phosphoprotein</keyword>
<comment type="function">
    <text evidence="2">May play the central regulatory role in sporulation. It may be an element of the effector pathway responsible for the activation of sporulation genes in response to nutritional stress. Spo0A may act in concert with spo0H (a sigma factor) to control the expression of some genes that are critical to the sporulation process.</text>
</comment>
<dbReference type="GO" id="GO:0000156">
    <property type="term" value="F:phosphorelay response regulator activity"/>
    <property type="evidence" value="ECO:0007669"/>
    <property type="project" value="InterPro"/>
</dbReference>
<feature type="domain" description="Response regulatory" evidence="4">
    <location>
        <begin position="12"/>
        <end position="125"/>
    </location>
</feature>
<evidence type="ECO:0000256" key="3">
    <source>
        <dbReference type="PROSITE-ProRule" id="PRU00169"/>
    </source>
</evidence>
<accession>A0A5D8QA61</accession>
<organism evidence="6 7">
    <name type="scientific">Calorimonas adulescens</name>
    <dbReference type="NCBI Taxonomy" id="2606906"/>
    <lineage>
        <taxon>Bacteria</taxon>
        <taxon>Bacillati</taxon>
        <taxon>Bacillota</taxon>
        <taxon>Clostridia</taxon>
        <taxon>Thermoanaerobacterales</taxon>
        <taxon>Thermoanaerobacteraceae</taxon>
        <taxon>Calorimonas</taxon>
    </lineage>
</organism>
<dbReference type="PANTHER" id="PTHR37299">
    <property type="entry name" value="TRANSCRIPTIONAL REGULATOR-RELATED"/>
    <property type="match status" value="1"/>
</dbReference>
<dbReference type="Gene3D" id="2.40.50.40">
    <property type="match status" value="1"/>
</dbReference>
<evidence type="ECO:0000259" key="5">
    <source>
        <dbReference type="PROSITE" id="PS50930"/>
    </source>
</evidence>
<dbReference type="Pfam" id="PF04397">
    <property type="entry name" value="LytTR"/>
    <property type="match status" value="1"/>
</dbReference>
<dbReference type="Pfam" id="PF00072">
    <property type="entry name" value="Response_reg"/>
    <property type="match status" value="1"/>
</dbReference>
<sequence>MRYLVRRWFSLKALLVDDEKPARDELKYLLEERHVHVVGEAANYNEAVKKICELRPDVVFLDIELGGKSGMDIANRIRQNANQPYIVFVTAYDEYAVKAFEVEATDYILKPFSEERLDTALSRIRERLQVHDVGKISVQQNKRFHLIDIDDIYYIYAEGRDVIIKTGGGEYRTSATLKEFEQRFGRQLLRTHKAYLVNVDRIKEIIPWFNGTYMLHLKDIPDEIPVSRSYVKDMKERFYM</sequence>
<reference evidence="6 7" key="1">
    <citation type="submission" date="2019-08" db="EMBL/GenBank/DDBJ databases">
        <title>Calorimonas adulescens gen. nov., sp. nov., an anaerobic thermophilic bacterium from Sakhalin hot spring.</title>
        <authorList>
            <person name="Khomyakova M.A."/>
            <person name="Merkel A.Y."/>
            <person name="Novikov A."/>
            <person name="Bonch-Osmolovskaya E.A."/>
            <person name="Slobodkin A.I."/>
        </authorList>
    </citation>
    <scope>NUCLEOTIDE SEQUENCE [LARGE SCALE GENOMIC DNA]</scope>
    <source>
        <strain evidence="6 7">A05MB</strain>
    </source>
</reference>